<evidence type="ECO:0000313" key="5">
    <source>
        <dbReference type="Proteomes" id="UP000242502"/>
    </source>
</evidence>
<dbReference type="InterPro" id="IPR022385">
    <property type="entry name" value="Rhs_assc_core"/>
</dbReference>
<evidence type="ECO:0000256" key="2">
    <source>
        <dbReference type="SAM" id="MobiDB-lite"/>
    </source>
</evidence>
<dbReference type="EMBL" id="MDLC01000031">
    <property type="protein sequence ID" value="ODS23332.1"/>
    <property type="molecule type" value="Genomic_DNA"/>
</dbReference>
<comment type="caution">
    <text evidence="4">The sequence shown here is derived from an EMBL/GenBank/DDBJ whole genome shotgun (WGS) entry which is preliminary data.</text>
</comment>
<reference evidence="4 5" key="1">
    <citation type="journal article" date="2016" name="Appl. Environ. Microbiol.">
        <title>Lack of Overt Genome Reduction in the Bryostatin-Producing Bryozoan Symbiont "Candidatus Endobugula sertula".</title>
        <authorList>
            <person name="Miller I.J."/>
            <person name="Vanee N."/>
            <person name="Fong S.S."/>
            <person name="Lim-Fong G.E."/>
            <person name="Kwan J.C."/>
        </authorList>
    </citation>
    <scope>NUCLEOTIDE SEQUENCE [LARGE SCALE GENOMIC DNA]</scope>
    <source>
        <strain evidence="4">AB1-4</strain>
    </source>
</reference>
<feature type="domain" description="Teneurin-like YD-shell" evidence="3">
    <location>
        <begin position="612"/>
        <end position="749"/>
    </location>
</feature>
<dbReference type="NCBIfam" id="TIGR01643">
    <property type="entry name" value="YD_repeat_2x"/>
    <property type="match status" value="1"/>
</dbReference>
<gene>
    <name evidence="4" type="ORF">AB835_09250</name>
</gene>
<dbReference type="InterPro" id="IPR050708">
    <property type="entry name" value="T6SS_VgrG/RHS"/>
</dbReference>
<name>A0A1D2QP39_9GAMM</name>
<evidence type="ECO:0000256" key="1">
    <source>
        <dbReference type="ARBA" id="ARBA00022737"/>
    </source>
</evidence>
<feature type="compositionally biased region" description="Polar residues" evidence="2">
    <location>
        <begin position="981"/>
        <end position="991"/>
    </location>
</feature>
<dbReference type="InterPro" id="IPR006530">
    <property type="entry name" value="YD"/>
</dbReference>
<dbReference type="Pfam" id="PF25023">
    <property type="entry name" value="TEN_YD-shell"/>
    <property type="match status" value="1"/>
</dbReference>
<dbReference type="InterPro" id="IPR056823">
    <property type="entry name" value="TEN-like_YD-shell"/>
</dbReference>
<organism evidence="4 5">
    <name type="scientific">Candidatus Endobugula sertula</name>
    <name type="common">Bugula neritina bacterial symbiont</name>
    <dbReference type="NCBI Taxonomy" id="62101"/>
    <lineage>
        <taxon>Bacteria</taxon>
        <taxon>Pseudomonadati</taxon>
        <taxon>Pseudomonadota</taxon>
        <taxon>Gammaproteobacteria</taxon>
        <taxon>Cellvibrionales</taxon>
        <taxon>Cellvibrionaceae</taxon>
        <taxon>Candidatus Endobugula</taxon>
    </lineage>
</organism>
<evidence type="ECO:0000313" key="4">
    <source>
        <dbReference type="EMBL" id="ODS23332.1"/>
    </source>
</evidence>
<sequence length="1156" mass="132550">MTYCPLSNTDHCQWDPKVPFIKYPLKKVHYSRDGSESFTKDYTYHALSSPLGSGKLIVKQQESDSYGQSLLKHHQYTYHQDPQQFGFGYLKREKISADKQQMSSDWTYAQQGDGAYTIQETEQDGSSITRTLSRYYRHQQLLSLVRSQGGKTSHQYDTFGRSINKTLELGDHSTHKVTQYVNNMSGHYREIVHSNGYREKVEYDGLHRKIADYAWQNNRYVQTGQYHYNIAGHLQSKTLYNTENGEAYPLTTHYEYDIFGRKTRITNPLGVQHIIHYDDVLNQVSHTHQSTDGQFLARKTTTKNNQNKTVSVLQYDKHHQVYHQQHFQYDGLDRVSSKTVNGKTSHMTYQVNQHQQTTISPVGTQTTVQWHPILKKKPVKIWLNGQNLGTLEYDTLGNVIAYTNPEGYQKTAKHNGAQIQEQSDAIDNRVVYHYNNLLLTEKHYNGQEDFRQHSYLYNEYNRLSQVNTPNQTTFYHYTPDGKLKEKRDRYTLNQHLPDYTLSHVYDRLRQPVQVSDNQGNQLRSVRNTHGQRVAIQYNGQPLYHFDYDTFGRLSAYTRGSVKTEYEYDEFSRKVKVRHSDGDIEQESYEIDYNTDHQIIQITTRKAHYSHQLIEKYDYDKANRLISYDCSGPCSLISAHYAYDLNNNMIRARIREADGTERVDSYHYDNRNPVKLTQVNHHTEGWKALVYNANGQLTQYGDYTYQYNARGKLANTYNRRTNKTVNYHYNSAGHIISQQVGKNAPEVNYYHGNALIYQRQGEQSRFSVDKRQQVVISPSGCITYRLYSPVNNISAEKCNTEWAAYSYRPFGQQHVELGQPGRLGFQGNPHDDVTGDVWFGRGTRGYSPELRRFTTMDSLSPFGKGGFNGYTYGLNNPINTTDPSGHFVVALLLTLMDVVAAVGEELADMALGAGAAGENAASTELVGGGAAEATSQAARGTAATNGVDPYYRPDLYQRLESINELRPRQTSEARRTTLRYPNPNSYDYTTHSAQNDYDFSNTYSRDRITFISNRRHPRVTIHATDATRVQFLQAAQELGHYGMMPRQFVRSNVLNEGVISVIQSYESGSEEFLQAFLRNTDNGRSSWRIANEFGMNIDSATHEFGNVTMELSPKLDPGPLQHSLPPRGALPNMEEGRMSPLPGTPPPPYGDVIILPH</sequence>
<dbReference type="AlphaFoldDB" id="A0A1D2QP39"/>
<evidence type="ECO:0000259" key="3">
    <source>
        <dbReference type="Pfam" id="PF25023"/>
    </source>
</evidence>
<dbReference type="STRING" id="62101.AB835_09250"/>
<keyword evidence="1" id="KW-0677">Repeat</keyword>
<accession>A0A1D2QP39</accession>
<dbReference type="Gene3D" id="2.180.10.10">
    <property type="entry name" value="RHS repeat-associated core"/>
    <property type="match status" value="2"/>
</dbReference>
<dbReference type="PANTHER" id="PTHR32305">
    <property type="match status" value="1"/>
</dbReference>
<protein>
    <recommendedName>
        <fullName evidence="3">Teneurin-like YD-shell domain-containing protein</fullName>
    </recommendedName>
</protein>
<dbReference type="NCBIfam" id="TIGR03696">
    <property type="entry name" value="Rhs_assc_core"/>
    <property type="match status" value="1"/>
</dbReference>
<dbReference type="Proteomes" id="UP000242502">
    <property type="component" value="Unassembled WGS sequence"/>
</dbReference>
<feature type="region of interest" description="Disordered" evidence="2">
    <location>
        <begin position="966"/>
        <end position="991"/>
    </location>
</feature>
<proteinExistence type="predicted"/>
<feature type="region of interest" description="Disordered" evidence="2">
    <location>
        <begin position="1114"/>
        <end position="1149"/>
    </location>
</feature>
<dbReference type="PANTHER" id="PTHR32305:SF15">
    <property type="entry name" value="PROTEIN RHSA-RELATED"/>
    <property type="match status" value="1"/>
</dbReference>